<keyword evidence="3" id="KW-1185">Reference proteome</keyword>
<sequence>MSRSRSVLPEVDAEGRPVDADERPCSEVASEARSLSVRESAPAPERVAVPEEERPVSDREDEPEGESLERGHEDTPDARSDSDRDEVSAAPGSGRVAGEPPGRASGTVRDEAGSARAAEEAPGSERVAEDVPDSERAAEESPGSERVAVGSGRGEAVVAERPEVGGAEGLKPSGRQVVQAVKPSSRASS</sequence>
<dbReference type="EMBL" id="BMNT01000025">
    <property type="protein sequence ID" value="GGK98284.1"/>
    <property type="molecule type" value="Genomic_DNA"/>
</dbReference>
<reference evidence="2" key="2">
    <citation type="submission" date="2020-09" db="EMBL/GenBank/DDBJ databases">
        <authorList>
            <person name="Sun Q."/>
            <person name="Ohkuma M."/>
        </authorList>
    </citation>
    <scope>NUCLEOTIDE SEQUENCE</scope>
    <source>
        <strain evidence="2">JCM 13064</strain>
    </source>
</reference>
<organism evidence="2 3">
    <name type="scientific">Sphaerisporangium melleum</name>
    <dbReference type="NCBI Taxonomy" id="321316"/>
    <lineage>
        <taxon>Bacteria</taxon>
        <taxon>Bacillati</taxon>
        <taxon>Actinomycetota</taxon>
        <taxon>Actinomycetes</taxon>
        <taxon>Streptosporangiales</taxon>
        <taxon>Streptosporangiaceae</taxon>
        <taxon>Sphaerisporangium</taxon>
    </lineage>
</organism>
<evidence type="ECO:0000313" key="3">
    <source>
        <dbReference type="Proteomes" id="UP000645217"/>
    </source>
</evidence>
<dbReference type="Proteomes" id="UP000645217">
    <property type="component" value="Unassembled WGS sequence"/>
</dbReference>
<feature type="compositionally biased region" description="Basic and acidic residues" evidence="1">
    <location>
        <begin position="13"/>
        <end position="25"/>
    </location>
</feature>
<gene>
    <name evidence="2" type="ORF">GCM10007964_45600</name>
</gene>
<name>A0A917VNC6_9ACTN</name>
<dbReference type="AlphaFoldDB" id="A0A917VNC6"/>
<evidence type="ECO:0000256" key="1">
    <source>
        <dbReference type="SAM" id="MobiDB-lite"/>
    </source>
</evidence>
<feature type="compositionally biased region" description="Basic and acidic residues" evidence="1">
    <location>
        <begin position="108"/>
        <end position="119"/>
    </location>
</feature>
<accession>A0A917VNC6</accession>
<evidence type="ECO:0000313" key="2">
    <source>
        <dbReference type="EMBL" id="GGK98284.1"/>
    </source>
</evidence>
<protein>
    <submittedName>
        <fullName evidence="2">Uncharacterized protein</fullName>
    </submittedName>
</protein>
<feature type="compositionally biased region" description="Basic and acidic residues" evidence="1">
    <location>
        <begin position="67"/>
        <end position="87"/>
    </location>
</feature>
<comment type="caution">
    <text evidence="2">The sequence shown here is derived from an EMBL/GenBank/DDBJ whole genome shotgun (WGS) entry which is preliminary data.</text>
</comment>
<reference evidence="2" key="1">
    <citation type="journal article" date="2014" name="Int. J. Syst. Evol. Microbiol.">
        <title>Complete genome sequence of Corynebacterium casei LMG S-19264T (=DSM 44701T), isolated from a smear-ripened cheese.</title>
        <authorList>
            <consortium name="US DOE Joint Genome Institute (JGI-PGF)"/>
            <person name="Walter F."/>
            <person name="Albersmeier A."/>
            <person name="Kalinowski J."/>
            <person name="Ruckert C."/>
        </authorList>
    </citation>
    <scope>NUCLEOTIDE SEQUENCE</scope>
    <source>
        <strain evidence="2">JCM 13064</strain>
    </source>
</reference>
<proteinExistence type="predicted"/>
<feature type="compositionally biased region" description="Basic and acidic residues" evidence="1">
    <location>
        <begin position="48"/>
        <end position="58"/>
    </location>
</feature>
<feature type="region of interest" description="Disordered" evidence="1">
    <location>
        <begin position="1"/>
        <end position="189"/>
    </location>
</feature>
<feature type="compositionally biased region" description="Basic and acidic residues" evidence="1">
    <location>
        <begin position="126"/>
        <end position="139"/>
    </location>
</feature>